<sequence length="481" mass="55565">IKLSERYISIAASVLELLLELSAEDGLIILSSSTEGWVEESCTKFAPELSPLVGRARIVHTPKGNRQLGLKQKCPTVVKLGNSFCRANAIEDQLVDNEILLIGNMPGDVEPARTLRMLYPGMPVKTCLLKEVPTVLELERQLSYLLHSLTALLNDNGEVEDYTVAQACEFAEIDKYSELCATRRAMLRGAAAAGGGQSSTSTSQRTKPQKQRERELAKFREAEARNESLGRMLKDQLILGGHSKSDKRVELKRWKREQEEMARERTADAEYLAEAAHKETKSTIMAMEQAAADELEARQARAVREEQLRRQICEESDELRQLKERIEQAKVNRERAVQLLDMEYRAQEQRRQEELLETQLEIERLRDLEKEKLKEYTVHEKRQYAKDLQQRQIAEKEQQRDIALQEHLREKAQVDAVVRKCQQEELEAMQRRRQQQLDTQKQLKDFAEEAARLRREQQAADRAEEARIEAYARAKREMEER</sequence>
<comment type="subcellular location">
    <subcellularLocation>
        <location evidence="2">Cytoplasm</location>
        <location evidence="2">Cytoskeleton</location>
        <location evidence="2">Flagellum axoneme</location>
    </subcellularLocation>
    <subcellularLocation>
        <location evidence="1">Nucleus</location>
    </subcellularLocation>
</comment>
<evidence type="ECO:0000256" key="2">
    <source>
        <dbReference type="ARBA" id="ARBA00004611"/>
    </source>
</evidence>
<evidence type="ECO:0000256" key="13">
    <source>
        <dbReference type="ARBA" id="ARBA00046114"/>
    </source>
</evidence>
<dbReference type="AlphaFoldDB" id="A0A7J6Q0Y5"/>
<evidence type="ECO:0000259" key="16">
    <source>
        <dbReference type="Pfam" id="PF13868"/>
    </source>
</evidence>
<evidence type="ECO:0000313" key="17">
    <source>
        <dbReference type="EMBL" id="KAF4701887.1"/>
    </source>
</evidence>
<evidence type="ECO:0000256" key="4">
    <source>
        <dbReference type="ARBA" id="ARBA00014813"/>
    </source>
</evidence>
<evidence type="ECO:0000256" key="3">
    <source>
        <dbReference type="ARBA" id="ARBA00009158"/>
    </source>
</evidence>
<dbReference type="Proteomes" id="UP000553632">
    <property type="component" value="Unassembled WGS sequence"/>
</dbReference>
<evidence type="ECO:0000313" key="18">
    <source>
        <dbReference type="Proteomes" id="UP000553632"/>
    </source>
</evidence>
<evidence type="ECO:0000256" key="11">
    <source>
        <dbReference type="ARBA" id="ARBA00023254"/>
    </source>
</evidence>
<organism evidence="17 18">
    <name type="scientific">Perkinsus olseni</name>
    <name type="common">Perkinsus atlanticus</name>
    <dbReference type="NCBI Taxonomy" id="32597"/>
    <lineage>
        <taxon>Eukaryota</taxon>
        <taxon>Sar</taxon>
        <taxon>Alveolata</taxon>
        <taxon>Perkinsozoa</taxon>
        <taxon>Perkinsea</taxon>
        <taxon>Perkinsida</taxon>
        <taxon>Perkinsidae</taxon>
        <taxon>Perkinsus</taxon>
    </lineage>
</organism>
<keyword evidence="18" id="KW-1185">Reference proteome</keyword>
<proteinExistence type="inferred from homology"/>
<keyword evidence="11" id="KW-0469">Meiosis</keyword>
<evidence type="ECO:0000256" key="10">
    <source>
        <dbReference type="ARBA" id="ARBA00023242"/>
    </source>
</evidence>
<keyword evidence="9" id="KW-0206">Cytoskeleton</keyword>
<dbReference type="OMA" id="GNMPGDV"/>
<feature type="domain" description="Trichohyalin-plectin-homology" evidence="16">
    <location>
        <begin position="312"/>
        <end position="481"/>
    </location>
</feature>
<name>A0A7J6Q0Y5_PEROL</name>
<evidence type="ECO:0000256" key="15">
    <source>
        <dbReference type="SAM" id="MobiDB-lite"/>
    </source>
</evidence>
<comment type="similarity">
    <text evidence="3">Belongs to the MNS1 family.</text>
</comment>
<dbReference type="GO" id="GO:0051321">
    <property type="term" value="P:meiotic cell cycle"/>
    <property type="evidence" value="ECO:0007669"/>
    <property type="project" value="UniProtKB-KW"/>
</dbReference>
<keyword evidence="7 14" id="KW-0175">Coiled coil</keyword>
<dbReference type="GO" id="GO:0005634">
    <property type="term" value="C:nucleus"/>
    <property type="evidence" value="ECO:0007669"/>
    <property type="project" value="UniProtKB-SubCell"/>
</dbReference>
<feature type="non-terminal residue" evidence="17">
    <location>
        <position position="1"/>
    </location>
</feature>
<reference evidence="17 18" key="1">
    <citation type="submission" date="2020-04" db="EMBL/GenBank/DDBJ databases">
        <title>Perkinsus olseni comparative genomics.</title>
        <authorList>
            <person name="Bogema D.R."/>
        </authorList>
    </citation>
    <scope>NUCLEOTIDE SEQUENCE [LARGE SCALE GENOMIC DNA]</scope>
    <source>
        <strain evidence="17 18">ATCC PRA-207</strain>
    </source>
</reference>
<keyword evidence="10" id="KW-0539">Nucleus</keyword>
<protein>
    <recommendedName>
        <fullName evidence="4">Meiosis-specific nuclear structural protein 1</fullName>
    </recommendedName>
</protein>
<evidence type="ECO:0000256" key="14">
    <source>
        <dbReference type="SAM" id="Coils"/>
    </source>
</evidence>
<keyword evidence="12" id="KW-0966">Cell projection</keyword>
<evidence type="ECO:0000256" key="12">
    <source>
        <dbReference type="ARBA" id="ARBA00023273"/>
    </source>
</evidence>
<keyword evidence="5" id="KW-0963">Cytoplasm</keyword>
<dbReference type="EMBL" id="JABANO010036401">
    <property type="protein sequence ID" value="KAF4701887.1"/>
    <property type="molecule type" value="Genomic_DNA"/>
</dbReference>
<feature type="region of interest" description="Disordered" evidence="15">
    <location>
        <begin position="191"/>
        <end position="216"/>
    </location>
</feature>
<dbReference type="Pfam" id="PF13868">
    <property type="entry name" value="TPH"/>
    <property type="match status" value="1"/>
</dbReference>
<comment type="function">
    <text evidence="13">Microtubule inner protein (MIP) part of the dynein-decorated doublet microtubules (DMTs) in cilia axoneme, which is required for motile cilia beating. May play a role in the control of meiotic division and germ cell differentiation through regulation of pairing and recombination during meiosis. Required for sperm flagella assembly. May play a role in the assembly and function of the outer dynein arm-docking complex (ODA-DC). ODA-DC mediates outer dynein arms (ODA) binding onto the axonemal doublet microtubules.</text>
</comment>
<dbReference type="PANTHER" id="PTHR19265:SF0">
    <property type="entry name" value="MEIOSIS-SPECIFIC NUCLEAR STRUCTURAL PROTEIN 1"/>
    <property type="match status" value="1"/>
</dbReference>
<dbReference type="PANTHER" id="PTHR19265">
    <property type="entry name" value="MEIOSIS-SPECIFIC NUCLEAR STRUCTURAL PROTEIN 1"/>
    <property type="match status" value="1"/>
</dbReference>
<evidence type="ECO:0000256" key="9">
    <source>
        <dbReference type="ARBA" id="ARBA00023212"/>
    </source>
</evidence>
<evidence type="ECO:0000256" key="5">
    <source>
        <dbReference type="ARBA" id="ARBA00022490"/>
    </source>
</evidence>
<accession>A0A7J6Q0Y5</accession>
<evidence type="ECO:0000256" key="7">
    <source>
        <dbReference type="ARBA" id="ARBA00023054"/>
    </source>
</evidence>
<comment type="caution">
    <text evidence="17">The sequence shown here is derived from an EMBL/GenBank/DDBJ whole genome shotgun (WGS) entry which is preliminary data.</text>
</comment>
<keyword evidence="8" id="KW-0969">Cilium</keyword>
<evidence type="ECO:0000256" key="6">
    <source>
        <dbReference type="ARBA" id="ARBA00022846"/>
    </source>
</evidence>
<keyword evidence="6" id="KW-0282">Flagellum</keyword>
<evidence type="ECO:0000256" key="8">
    <source>
        <dbReference type="ARBA" id="ARBA00023069"/>
    </source>
</evidence>
<gene>
    <name evidence="17" type="ORF">FOZ63_030116</name>
</gene>
<evidence type="ECO:0000256" key="1">
    <source>
        <dbReference type="ARBA" id="ARBA00004123"/>
    </source>
</evidence>
<dbReference type="InterPro" id="IPR026504">
    <property type="entry name" value="MNS1"/>
</dbReference>
<feature type="coiled-coil region" evidence="14">
    <location>
        <begin position="244"/>
        <end position="473"/>
    </location>
</feature>
<dbReference type="InterPro" id="IPR043597">
    <property type="entry name" value="TPH_dom"/>
</dbReference>